<reference evidence="1" key="1">
    <citation type="submission" date="2023-10" db="EMBL/GenBank/DDBJ databases">
        <title>Genome assembly of Pristionchus species.</title>
        <authorList>
            <person name="Yoshida K."/>
            <person name="Sommer R.J."/>
        </authorList>
    </citation>
    <scope>NUCLEOTIDE SEQUENCE</scope>
    <source>
        <strain evidence="1">RS0144</strain>
    </source>
</reference>
<dbReference type="EMBL" id="BTSX01000002">
    <property type="protein sequence ID" value="GMS82713.1"/>
    <property type="molecule type" value="Genomic_DNA"/>
</dbReference>
<accession>A0AAV5SI17</accession>
<name>A0AAV5SI17_9BILA</name>
<comment type="caution">
    <text evidence="1">The sequence shown here is derived from an EMBL/GenBank/DDBJ whole genome shotgun (WGS) entry which is preliminary data.</text>
</comment>
<dbReference type="Proteomes" id="UP001432027">
    <property type="component" value="Unassembled WGS sequence"/>
</dbReference>
<keyword evidence="2" id="KW-1185">Reference proteome</keyword>
<gene>
    <name evidence="1" type="ORF">PENTCL1PPCAC_4888</name>
</gene>
<feature type="non-terminal residue" evidence="1">
    <location>
        <position position="1"/>
    </location>
</feature>
<evidence type="ECO:0000313" key="1">
    <source>
        <dbReference type="EMBL" id="GMS82713.1"/>
    </source>
</evidence>
<proteinExistence type="predicted"/>
<organism evidence="1 2">
    <name type="scientific">Pristionchus entomophagus</name>
    <dbReference type="NCBI Taxonomy" id="358040"/>
    <lineage>
        <taxon>Eukaryota</taxon>
        <taxon>Metazoa</taxon>
        <taxon>Ecdysozoa</taxon>
        <taxon>Nematoda</taxon>
        <taxon>Chromadorea</taxon>
        <taxon>Rhabditida</taxon>
        <taxon>Rhabditina</taxon>
        <taxon>Diplogasteromorpha</taxon>
        <taxon>Diplogasteroidea</taxon>
        <taxon>Neodiplogasteridae</taxon>
        <taxon>Pristionchus</taxon>
    </lineage>
</organism>
<sequence>EPACASRKLQFTYLRVTDSSRTWSTSGRPITCTMGVYYHPLQCLYSGRGNLRQMIRQIALSISRVYC</sequence>
<protein>
    <submittedName>
        <fullName evidence="1">Uncharacterized protein</fullName>
    </submittedName>
</protein>
<dbReference type="AlphaFoldDB" id="A0AAV5SI17"/>
<evidence type="ECO:0000313" key="2">
    <source>
        <dbReference type="Proteomes" id="UP001432027"/>
    </source>
</evidence>